<dbReference type="Gene3D" id="3.30.300.130">
    <property type="entry name" value="Fe-S cluster assembly (FSCA)"/>
    <property type="match status" value="1"/>
</dbReference>
<organism evidence="3 4">
    <name type="scientific">Acanthopleuribacter pedis</name>
    <dbReference type="NCBI Taxonomy" id="442870"/>
    <lineage>
        <taxon>Bacteria</taxon>
        <taxon>Pseudomonadati</taxon>
        <taxon>Acidobacteriota</taxon>
        <taxon>Holophagae</taxon>
        <taxon>Acanthopleuribacterales</taxon>
        <taxon>Acanthopleuribacteraceae</taxon>
        <taxon>Acanthopleuribacter</taxon>
    </lineage>
</organism>
<feature type="domain" description="Scaffold protein Nfu/NifU N-terminal" evidence="2">
    <location>
        <begin position="8"/>
        <end position="94"/>
    </location>
</feature>
<dbReference type="Proteomes" id="UP000664417">
    <property type="component" value="Unassembled WGS sequence"/>
</dbReference>
<reference evidence="3" key="1">
    <citation type="submission" date="2021-03" db="EMBL/GenBank/DDBJ databases">
        <authorList>
            <person name="Wang G."/>
        </authorList>
    </citation>
    <scope>NUCLEOTIDE SEQUENCE</scope>
    <source>
        <strain evidence="3">KCTC 12899</strain>
    </source>
</reference>
<dbReference type="RefSeq" id="WP_207861141.1">
    <property type="nucleotide sequence ID" value="NZ_JAFREP010000022.1"/>
</dbReference>
<dbReference type="SUPFAM" id="SSF110836">
    <property type="entry name" value="Hypothetical protein SAV1430"/>
    <property type="match status" value="1"/>
</dbReference>
<evidence type="ECO:0000259" key="2">
    <source>
        <dbReference type="SMART" id="SM00932"/>
    </source>
</evidence>
<comment type="caution">
    <text evidence="3">The sequence shown here is derived from an EMBL/GenBank/DDBJ whole genome shotgun (WGS) entry which is preliminary data.</text>
</comment>
<dbReference type="GO" id="GO:0005506">
    <property type="term" value="F:iron ion binding"/>
    <property type="evidence" value="ECO:0007669"/>
    <property type="project" value="InterPro"/>
</dbReference>
<evidence type="ECO:0000313" key="4">
    <source>
        <dbReference type="Proteomes" id="UP000664417"/>
    </source>
</evidence>
<evidence type="ECO:0000256" key="1">
    <source>
        <dbReference type="ARBA" id="ARBA00006420"/>
    </source>
</evidence>
<dbReference type="Gene3D" id="3.30.1370.70">
    <property type="entry name" value="Scaffold protein Nfu/NifU, N-terminal domain"/>
    <property type="match status" value="1"/>
</dbReference>
<dbReference type="InterPro" id="IPR035433">
    <property type="entry name" value="NFU1-like"/>
</dbReference>
<proteinExistence type="inferred from homology"/>
<evidence type="ECO:0000313" key="3">
    <source>
        <dbReference type="EMBL" id="MBO1321166.1"/>
    </source>
</evidence>
<dbReference type="InterPro" id="IPR034904">
    <property type="entry name" value="FSCA_dom_sf"/>
</dbReference>
<dbReference type="Pfam" id="PF01106">
    <property type="entry name" value="NifU"/>
    <property type="match status" value="1"/>
</dbReference>
<dbReference type="InterPro" id="IPR036498">
    <property type="entry name" value="Nfu/NifU_N_sf"/>
</dbReference>
<dbReference type="InterPro" id="IPR014824">
    <property type="entry name" value="Nfu/NifU_N"/>
</dbReference>
<dbReference type="SUPFAM" id="SSF117916">
    <property type="entry name" value="Fe-S cluster assembly (FSCA) domain-like"/>
    <property type="match status" value="1"/>
</dbReference>
<dbReference type="PANTHER" id="PTHR11178">
    <property type="entry name" value="IRON-SULFUR CLUSTER SCAFFOLD PROTEIN NFU-RELATED"/>
    <property type="match status" value="1"/>
</dbReference>
<dbReference type="Pfam" id="PF08712">
    <property type="entry name" value="Nfu_N"/>
    <property type="match status" value="1"/>
</dbReference>
<comment type="similarity">
    <text evidence="1">Belongs to the NifU family.</text>
</comment>
<dbReference type="EMBL" id="JAFREP010000022">
    <property type="protein sequence ID" value="MBO1321166.1"/>
    <property type="molecule type" value="Genomic_DNA"/>
</dbReference>
<dbReference type="GO" id="GO:0016226">
    <property type="term" value="P:iron-sulfur cluster assembly"/>
    <property type="evidence" value="ECO:0007669"/>
    <property type="project" value="InterPro"/>
</dbReference>
<dbReference type="AlphaFoldDB" id="A0A8J7Q9K0"/>
<gene>
    <name evidence="3" type="ORF">J3U88_21985</name>
</gene>
<keyword evidence="4" id="KW-1185">Reference proteome</keyword>
<dbReference type="PIRSF" id="PIRSF036773">
    <property type="entry name" value="HIRIP5"/>
    <property type="match status" value="1"/>
</dbReference>
<dbReference type="InterPro" id="IPR001075">
    <property type="entry name" value="NIF_FeS_clus_asmbl_NifU_C"/>
</dbReference>
<dbReference type="PANTHER" id="PTHR11178:SF1">
    <property type="entry name" value="NFU1 IRON-SULFUR CLUSTER SCAFFOLD HOMOLOG, MITOCHONDRIAL"/>
    <property type="match status" value="1"/>
</dbReference>
<accession>A0A8J7Q9K0</accession>
<name>A0A8J7Q9K0_9BACT</name>
<dbReference type="SMART" id="SM00932">
    <property type="entry name" value="Nfu_N"/>
    <property type="match status" value="1"/>
</dbReference>
<protein>
    <submittedName>
        <fullName evidence="3">NifU family protein</fullName>
    </submittedName>
</protein>
<sequence>MSEETVYITANPTPNPECMKFIVDRQLVDGDPVSYQGAGDAEGSPLATALFDLGGVASLFAYQNFITVTKEGEQPWQQFAREIGKTIRGFIQTGATEYFKPAASAENGDQSEDVAKIRAVLDEIQPYVAADGGAISFAGYSDGVVQVFMQGSCSGCPSSTVTLKAGIEEKLRAVLPGLKEVVAIS</sequence>
<dbReference type="GO" id="GO:0051536">
    <property type="term" value="F:iron-sulfur cluster binding"/>
    <property type="evidence" value="ECO:0007669"/>
    <property type="project" value="InterPro"/>
</dbReference>